<dbReference type="EMBL" id="CM042024">
    <property type="protein sequence ID" value="KAI3810489.1"/>
    <property type="molecule type" value="Genomic_DNA"/>
</dbReference>
<proteinExistence type="predicted"/>
<name>A0ACB9IQE9_9ASTR</name>
<sequence>MKSVSIVIPPNTIVFEEWHGSSLFGEPSILKPAYYHLRCWNSWHEYKIFGRPICFINLHVLMLLRASSKKMKYGQSGSHRLTCDLIEKDLTSQVGCIKNASDTGIESEEGEFRPISPSAVVNNVFEAPAGEQDSVAPGGKGRCSVFVKIDGNQWALVSKESGESNAAPFGMASNLRNNGKSNATHRVSNNAKKVDLFLFKAGPSSSKRVRSKSGI</sequence>
<dbReference type="Proteomes" id="UP001056120">
    <property type="component" value="Linkage Group LG07"/>
</dbReference>
<gene>
    <name evidence="1" type="ORF">L1987_20105</name>
</gene>
<keyword evidence="2" id="KW-1185">Reference proteome</keyword>
<reference evidence="2" key="1">
    <citation type="journal article" date="2022" name="Mol. Ecol. Resour.">
        <title>The genomes of chicory, endive, great burdock and yacon provide insights into Asteraceae palaeo-polyploidization history and plant inulin production.</title>
        <authorList>
            <person name="Fan W."/>
            <person name="Wang S."/>
            <person name="Wang H."/>
            <person name="Wang A."/>
            <person name="Jiang F."/>
            <person name="Liu H."/>
            <person name="Zhao H."/>
            <person name="Xu D."/>
            <person name="Zhang Y."/>
        </authorList>
    </citation>
    <scope>NUCLEOTIDE SEQUENCE [LARGE SCALE GENOMIC DNA]</scope>
    <source>
        <strain evidence="2">cv. Yunnan</strain>
    </source>
</reference>
<accession>A0ACB9IQE9</accession>
<evidence type="ECO:0000313" key="1">
    <source>
        <dbReference type="EMBL" id="KAI3810489.1"/>
    </source>
</evidence>
<organism evidence="1 2">
    <name type="scientific">Smallanthus sonchifolius</name>
    <dbReference type="NCBI Taxonomy" id="185202"/>
    <lineage>
        <taxon>Eukaryota</taxon>
        <taxon>Viridiplantae</taxon>
        <taxon>Streptophyta</taxon>
        <taxon>Embryophyta</taxon>
        <taxon>Tracheophyta</taxon>
        <taxon>Spermatophyta</taxon>
        <taxon>Magnoliopsida</taxon>
        <taxon>eudicotyledons</taxon>
        <taxon>Gunneridae</taxon>
        <taxon>Pentapetalae</taxon>
        <taxon>asterids</taxon>
        <taxon>campanulids</taxon>
        <taxon>Asterales</taxon>
        <taxon>Asteraceae</taxon>
        <taxon>Asteroideae</taxon>
        <taxon>Heliantheae alliance</taxon>
        <taxon>Millerieae</taxon>
        <taxon>Smallanthus</taxon>
    </lineage>
</organism>
<protein>
    <submittedName>
        <fullName evidence="1">Uncharacterized protein</fullName>
    </submittedName>
</protein>
<comment type="caution">
    <text evidence="1">The sequence shown here is derived from an EMBL/GenBank/DDBJ whole genome shotgun (WGS) entry which is preliminary data.</text>
</comment>
<evidence type="ECO:0000313" key="2">
    <source>
        <dbReference type="Proteomes" id="UP001056120"/>
    </source>
</evidence>
<reference evidence="1 2" key="2">
    <citation type="journal article" date="2022" name="Mol. Ecol. Resour.">
        <title>The genomes of chicory, endive, great burdock and yacon provide insights into Asteraceae paleo-polyploidization history and plant inulin production.</title>
        <authorList>
            <person name="Fan W."/>
            <person name="Wang S."/>
            <person name="Wang H."/>
            <person name="Wang A."/>
            <person name="Jiang F."/>
            <person name="Liu H."/>
            <person name="Zhao H."/>
            <person name="Xu D."/>
            <person name="Zhang Y."/>
        </authorList>
    </citation>
    <scope>NUCLEOTIDE SEQUENCE [LARGE SCALE GENOMIC DNA]</scope>
    <source>
        <strain evidence="2">cv. Yunnan</strain>
        <tissue evidence="1">Leaves</tissue>
    </source>
</reference>